<dbReference type="EMBL" id="JACHEG010000001">
    <property type="protein sequence ID" value="MBB6160583.1"/>
    <property type="molecule type" value="Genomic_DNA"/>
</dbReference>
<comment type="caution">
    <text evidence="2">The sequence shown here is derived from an EMBL/GenBank/DDBJ whole genome shotgun (WGS) entry which is preliminary data.</text>
</comment>
<sequence length="46" mass="5472">MQLTNREMLTKKARQNVPFLFSILTRRILFVAIDLFTSLVTFLRLD</sequence>
<evidence type="ECO:0000313" key="3">
    <source>
        <dbReference type="Proteomes" id="UP000547879"/>
    </source>
</evidence>
<reference evidence="2 3" key="1">
    <citation type="submission" date="2020-08" db="EMBL/GenBank/DDBJ databases">
        <title>Genomic Encyclopedia of Type Strains, Phase IV (KMG-IV): sequencing the most valuable type-strain genomes for metagenomic binning, comparative biology and taxonomic classification.</title>
        <authorList>
            <person name="Goeker M."/>
        </authorList>
    </citation>
    <scope>NUCLEOTIDE SEQUENCE [LARGE SCALE GENOMIC DNA]</scope>
    <source>
        <strain evidence="2 3">DSM 100734</strain>
    </source>
</reference>
<organism evidence="2 3">
    <name type="scientific">Rhizobium wenxiniae</name>
    <dbReference type="NCBI Taxonomy" id="1737357"/>
    <lineage>
        <taxon>Bacteria</taxon>
        <taxon>Pseudomonadati</taxon>
        <taxon>Pseudomonadota</taxon>
        <taxon>Alphaproteobacteria</taxon>
        <taxon>Hyphomicrobiales</taxon>
        <taxon>Rhizobiaceae</taxon>
        <taxon>Rhizobium/Agrobacterium group</taxon>
        <taxon>Rhizobium</taxon>
    </lineage>
</organism>
<keyword evidence="1" id="KW-0812">Transmembrane</keyword>
<keyword evidence="1" id="KW-1133">Transmembrane helix</keyword>
<dbReference type="AlphaFoldDB" id="A0A7W9Y310"/>
<keyword evidence="3" id="KW-1185">Reference proteome</keyword>
<accession>A0A7W9Y310</accession>
<proteinExistence type="predicted"/>
<evidence type="ECO:0000313" key="2">
    <source>
        <dbReference type="EMBL" id="MBB6160583.1"/>
    </source>
</evidence>
<keyword evidence="1" id="KW-0472">Membrane</keyword>
<feature type="transmembrane region" description="Helical" evidence="1">
    <location>
        <begin position="20"/>
        <end position="43"/>
    </location>
</feature>
<name>A0A7W9Y310_9HYPH</name>
<protein>
    <submittedName>
        <fullName evidence="2">Uncharacterized protein</fullName>
    </submittedName>
</protein>
<gene>
    <name evidence="2" type="ORF">HNQ72_000380</name>
</gene>
<dbReference type="Proteomes" id="UP000547879">
    <property type="component" value="Unassembled WGS sequence"/>
</dbReference>
<evidence type="ECO:0000256" key="1">
    <source>
        <dbReference type="SAM" id="Phobius"/>
    </source>
</evidence>